<keyword evidence="1" id="KW-0732">Signal</keyword>
<protein>
    <submittedName>
        <fullName evidence="2">Uncharacterized protein</fullName>
    </submittedName>
</protein>
<dbReference type="AlphaFoldDB" id="A0A9X1R5M7"/>
<dbReference type="EMBL" id="JAIRBB010000032">
    <property type="protein sequence ID" value="MCG2432187.1"/>
    <property type="molecule type" value="Genomic_DNA"/>
</dbReference>
<feature type="chain" id="PRO_5040829702" evidence="1">
    <location>
        <begin position="20"/>
        <end position="246"/>
    </location>
</feature>
<sequence>MRVLILIFCALFISNSSSESVFEGELIYHHDMKMNSKNYSESRKFYDTLTIRYKDKNYIKLTNKKSYEKILFIDSLRKIYVIYKDNLSKSKKLSMNEDNLNFGKLYNRENSHFGKIISLSKSDTILNFDKKNLELKKLFVEREYGNEIYIYSDTDNFKFTDNRNILRNIGEQIHPKEIATELNNAILYYYKLEVKNAELYEEYRLVEIRNKEIKNSVFEIPKHKDAKGFKRENKKESRFKYYELTE</sequence>
<dbReference type="RefSeq" id="WP_237609254.1">
    <property type="nucleotide sequence ID" value="NZ_JAIRBB010000032.1"/>
</dbReference>
<dbReference type="Proteomes" id="UP001139462">
    <property type="component" value="Unassembled WGS sequence"/>
</dbReference>
<feature type="signal peptide" evidence="1">
    <location>
        <begin position="1"/>
        <end position="19"/>
    </location>
</feature>
<accession>A0A9X1R5M7</accession>
<evidence type="ECO:0000313" key="3">
    <source>
        <dbReference type="Proteomes" id="UP001139462"/>
    </source>
</evidence>
<evidence type="ECO:0000313" key="2">
    <source>
        <dbReference type="EMBL" id="MCG2432187.1"/>
    </source>
</evidence>
<organism evidence="2 3">
    <name type="scientific">Aequorivita xiaoshiensis</name>
    <dbReference type="NCBI Taxonomy" id="2874476"/>
    <lineage>
        <taxon>Bacteria</taxon>
        <taxon>Pseudomonadati</taxon>
        <taxon>Bacteroidota</taxon>
        <taxon>Flavobacteriia</taxon>
        <taxon>Flavobacteriales</taxon>
        <taxon>Flavobacteriaceae</taxon>
        <taxon>Aequorivita</taxon>
    </lineage>
</organism>
<reference evidence="2" key="1">
    <citation type="submission" date="2021-09" db="EMBL/GenBank/DDBJ databases">
        <title>Genome of Aequorivita sp. strain F64183.</title>
        <authorList>
            <person name="Wang Y."/>
        </authorList>
    </citation>
    <scope>NUCLEOTIDE SEQUENCE</scope>
    <source>
        <strain evidence="2">F64183</strain>
    </source>
</reference>
<gene>
    <name evidence="2" type="ORF">K8344_13750</name>
</gene>
<keyword evidence="3" id="KW-1185">Reference proteome</keyword>
<comment type="caution">
    <text evidence="2">The sequence shown here is derived from an EMBL/GenBank/DDBJ whole genome shotgun (WGS) entry which is preliminary data.</text>
</comment>
<proteinExistence type="predicted"/>
<name>A0A9X1R5M7_9FLAO</name>
<evidence type="ECO:0000256" key="1">
    <source>
        <dbReference type="SAM" id="SignalP"/>
    </source>
</evidence>